<comment type="caution">
    <text evidence="4">The sequence shown here is derived from an EMBL/GenBank/DDBJ whole genome shotgun (WGS) entry which is preliminary data.</text>
</comment>
<dbReference type="PANTHER" id="PTHR43215:SF14">
    <property type="entry name" value="RADIAL SPOKE HEAD 1 HOMOLOG"/>
    <property type="match status" value="1"/>
</dbReference>
<reference evidence="4 5" key="1">
    <citation type="submission" date="2024-10" db="EMBL/GenBank/DDBJ databases">
        <title>Updated reference genomes for cyclostephanoid diatoms.</title>
        <authorList>
            <person name="Roberts W.R."/>
            <person name="Alverson A.J."/>
        </authorList>
    </citation>
    <scope>NUCLEOTIDE SEQUENCE [LARGE SCALE GENOMIC DNA]</scope>
    <source>
        <strain evidence="4 5">AJA010-31</strain>
    </source>
</reference>
<dbReference type="EMBL" id="JALLPJ020000505">
    <property type="protein sequence ID" value="KAL3790321.1"/>
    <property type="molecule type" value="Genomic_DNA"/>
</dbReference>
<keyword evidence="1" id="KW-0677">Repeat</keyword>
<feature type="region of interest" description="Disordered" evidence="3">
    <location>
        <begin position="496"/>
        <end position="532"/>
    </location>
</feature>
<feature type="region of interest" description="Disordered" evidence="3">
    <location>
        <begin position="699"/>
        <end position="728"/>
    </location>
</feature>
<dbReference type="SMART" id="SM00698">
    <property type="entry name" value="MORN"/>
    <property type="match status" value="3"/>
</dbReference>
<dbReference type="Pfam" id="PF02493">
    <property type="entry name" value="MORN"/>
    <property type="match status" value="3"/>
</dbReference>
<evidence type="ECO:0000313" key="5">
    <source>
        <dbReference type="Proteomes" id="UP001530400"/>
    </source>
</evidence>
<dbReference type="PANTHER" id="PTHR43215">
    <property type="entry name" value="RADIAL SPOKE HEAD 1 HOMOLOG"/>
    <property type="match status" value="1"/>
</dbReference>
<feature type="region of interest" description="Disordered" evidence="3">
    <location>
        <begin position="1"/>
        <end position="34"/>
    </location>
</feature>
<evidence type="ECO:0000256" key="2">
    <source>
        <dbReference type="SAM" id="Coils"/>
    </source>
</evidence>
<feature type="compositionally biased region" description="Low complexity" evidence="3">
    <location>
        <begin position="496"/>
        <end position="508"/>
    </location>
</feature>
<organism evidence="4 5">
    <name type="scientific">Cyclotella atomus</name>
    <dbReference type="NCBI Taxonomy" id="382360"/>
    <lineage>
        <taxon>Eukaryota</taxon>
        <taxon>Sar</taxon>
        <taxon>Stramenopiles</taxon>
        <taxon>Ochrophyta</taxon>
        <taxon>Bacillariophyta</taxon>
        <taxon>Coscinodiscophyceae</taxon>
        <taxon>Thalassiosirophycidae</taxon>
        <taxon>Stephanodiscales</taxon>
        <taxon>Stephanodiscaceae</taxon>
        <taxon>Cyclotella</taxon>
    </lineage>
</organism>
<dbReference type="Proteomes" id="UP001530400">
    <property type="component" value="Unassembled WGS sequence"/>
</dbReference>
<dbReference type="Gene3D" id="2.20.110.10">
    <property type="entry name" value="Histone H3 K4-specific methyltransferase SET7/9 N-terminal domain"/>
    <property type="match status" value="2"/>
</dbReference>
<feature type="region of interest" description="Disordered" evidence="3">
    <location>
        <begin position="592"/>
        <end position="641"/>
    </location>
</feature>
<gene>
    <name evidence="4" type="ORF">ACHAWO_010331</name>
</gene>
<dbReference type="InterPro" id="IPR003409">
    <property type="entry name" value="MORN"/>
</dbReference>
<evidence type="ECO:0000256" key="3">
    <source>
        <dbReference type="SAM" id="MobiDB-lite"/>
    </source>
</evidence>
<dbReference type="SUPFAM" id="SSF82185">
    <property type="entry name" value="Histone H3 K4-specific methyltransferase SET7/9 N-terminal domain"/>
    <property type="match status" value="1"/>
</dbReference>
<evidence type="ECO:0000313" key="4">
    <source>
        <dbReference type="EMBL" id="KAL3790321.1"/>
    </source>
</evidence>
<accession>A0ABD3PSH2</accession>
<feature type="region of interest" description="Disordered" evidence="3">
    <location>
        <begin position="243"/>
        <end position="317"/>
    </location>
</feature>
<dbReference type="AlphaFoldDB" id="A0ABD3PSH2"/>
<proteinExistence type="predicted"/>
<name>A0ABD3PSH2_9STRA</name>
<feature type="compositionally biased region" description="Polar residues" evidence="3">
    <location>
        <begin position="270"/>
        <end position="289"/>
    </location>
</feature>
<keyword evidence="2" id="KW-0175">Coiled coil</keyword>
<sequence length="918" mass="102515">MYQEDDEDVSSEELSIDEDDDDVFPPTLGEIKDSYPSRSQLATAVEYERRIQRLEQINATLRENISALYAEANAMTERQEPTKSRRARLMEISQDEAYETSIVPYEDPSVTENQCMHQIEKLEKTNASLRWKLARQKLLVSQLSANLKVASDKIEELQSEAISSTALVTYDPDSADNSSTAINPDKMQVVQNELQSIAQLICQNTTAHKAETAKLLEVDMAVHRAQVNEETVSDKIQRVIRQLRGEQSSQSIEDIDEDEQATFDSEQEQHTQMPSPVQSPKSLEDSNVNVADIPETHSVSDESDVSSIDSWHKDPDKVGRKSIIDATLQFVQAGTNQHAYIGDVEADRVEDLEERHEDISAAGEEADADITTSHSNTRDQEIADKNDGVSSDDEPSSTCQRPSIIESIQSDYSTSDNQLHHTNELLSSNEYLASDANDASFCDSSRNDQVIESPAAIVASTLRELEGDINNLSAHLQNRKSSWGISVGDEIESIKSESVASEESSSVESWHRQSPKQSEREVKSPPQQDQVESIDFMNVGTIDLRCSVKPSVMEADEEDDVLVSDNLDGSAPEKIKSGIIKEDSECISSEELSTTNAANGESEIPTVGEQSSSDRENPTVFGYSISDLIPSKSSPPEVTDDTLLKESTDTIELESGLEAKHNNSRNDIHGSSMSLSVNSLKVWDEYAIRNRKIILSACKSKTPQSKDDPSDPLSARLSRRQLFKQRPGVSPLENIERKQHHVLVRTVNGDFVPPISPPPQPPNNQNAPLFKKGSPDGYYKYKSSSGNEYTGYWQHGKRHGFGTAKYRDGEMYCGHWNQGKRHGLGTLYLSNHEVFDGGWSYNKKHGIGSYYWTDGDVDVSLYDNDVRMDSIRWSNDRRSAFFLDLKSSRKKDIALELATQIVRKWQADQLRESITASK</sequence>
<keyword evidence="5" id="KW-1185">Reference proteome</keyword>
<feature type="region of interest" description="Disordered" evidence="3">
    <location>
        <begin position="351"/>
        <end position="402"/>
    </location>
</feature>
<feature type="compositionally biased region" description="Acidic residues" evidence="3">
    <location>
        <begin position="1"/>
        <end position="23"/>
    </location>
</feature>
<protein>
    <submittedName>
        <fullName evidence="4">Uncharacterized protein</fullName>
    </submittedName>
</protein>
<feature type="compositionally biased region" description="Basic and acidic residues" evidence="3">
    <location>
        <begin position="376"/>
        <end position="387"/>
    </location>
</feature>
<evidence type="ECO:0000256" key="1">
    <source>
        <dbReference type="ARBA" id="ARBA00022737"/>
    </source>
</evidence>
<feature type="coiled-coil region" evidence="2">
    <location>
        <begin position="44"/>
        <end position="78"/>
    </location>
</feature>
<feature type="coiled-coil region" evidence="2">
    <location>
        <begin position="119"/>
        <end position="160"/>
    </location>
</feature>